<dbReference type="EMBL" id="JACHGV010000002">
    <property type="protein sequence ID" value="MBB6075719.1"/>
    <property type="molecule type" value="Genomic_DNA"/>
</dbReference>
<dbReference type="SUPFAM" id="SSF52540">
    <property type="entry name" value="P-loop containing nucleoside triphosphate hydrolases"/>
    <property type="match status" value="2"/>
</dbReference>
<reference evidence="14 15" key="1">
    <citation type="submission" date="2020-08" db="EMBL/GenBank/DDBJ databases">
        <title>Genomic Encyclopedia of Type Strains, Phase IV (KMG-IV): sequencing the most valuable type-strain genomes for metagenomic binning, comparative biology and taxonomic classification.</title>
        <authorList>
            <person name="Goeker M."/>
        </authorList>
    </citation>
    <scope>NUCLEOTIDE SEQUENCE [LARGE SCALE GENOMIC DNA]</scope>
    <source>
        <strain evidence="14 15">DSM 43350</strain>
    </source>
</reference>
<name>A0A7W9T7Y6_9ACTN</name>
<comment type="subcellular location">
    <subcellularLocation>
        <location evidence="12">Cytoplasm</location>
    </subcellularLocation>
    <text evidence="12">Associates with ribosomes and polysomes.</text>
</comment>
<evidence type="ECO:0000313" key="14">
    <source>
        <dbReference type="EMBL" id="MBB6075719.1"/>
    </source>
</evidence>
<keyword evidence="9 12" id="KW-0810">Translation regulation</keyword>
<feature type="domain" description="ABC transporter" evidence="13">
    <location>
        <begin position="322"/>
        <end position="541"/>
    </location>
</feature>
<dbReference type="NCBIfam" id="NF008775">
    <property type="entry name" value="PRK11819.1"/>
    <property type="match status" value="1"/>
</dbReference>
<evidence type="ECO:0000256" key="10">
    <source>
        <dbReference type="ARBA" id="ARBA00022884"/>
    </source>
</evidence>
<dbReference type="GO" id="GO:0006412">
    <property type="term" value="P:translation"/>
    <property type="evidence" value="ECO:0007669"/>
    <property type="project" value="UniProtKB-KW"/>
</dbReference>
<dbReference type="PROSITE" id="PS50893">
    <property type="entry name" value="ABC_TRANSPORTER_2"/>
    <property type="match status" value="2"/>
</dbReference>
<dbReference type="EC" id="3.6.1.-" evidence="12"/>
<keyword evidence="6 12" id="KW-0547">Nucleotide-binding</keyword>
<keyword evidence="15" id="KW-1185">Reference proteome</keyword>
<dbReference type="Pfam" id="PF12848">
    <property type="entry name" value="ABC_tran_Xtn"/>
    <property type="match status" value="1"/>
</dbReference>
<dbReference type="SMART" id="SM00382">
    <property type="entry name" value="AAA"/>
    <property type="match status" value="2"/>
</dbReference>
<dbReference type="Pfam" id="PF00005">
    <property type="entry name" value="ABC_tran"/>
    <property type="match status" value="2"/>
</dbReference>
<evidence type="ECO:0000256" key="4">
    <source>
        <dbReference type="ARBA" id="ARBA00022730"/>
    </source>
</evidence>
<keyword evidence="10 12" id="KW-0694">RNA-binding</keyword>
<keyword evidence="3 12" id="KW-0820">tRNA-binding</keyword>
<dbReference type="AlphaFoldDB" id="A0A7W9T7Y6"/>
<dbReference type="PROSITE" id="PS00211">
    <property type="entry name" value="ABC_TRANSPORTER_1"/>
    <property type="match status" value="2"/>
</dbReference>
<gene>
    <name evidence="12" type="primary">ettA</name>
    <name evidence="14" type="ORF">HNR57_001607</name>
</gene>
<evidence type="ECO:0000313" key="15">
    <source>
        <dbReference type="Proteomes" id="UP000591537"/>
    </source>
</evidence>
<dbReference type="Proteomes" id="UP000591537">
    <property type="component" value="Unassembled WGS sequence"/>
</dbReference>
<dbReference type="RefSeq" id="WP_184558277.1">
    <property type="nucleotide sequence ID" value="NZ_BAAARS010000002.1"/>
</dbReference>
<dbReference type="InterPro" id="IPR027417">
    <property type="entry name" value="P-loop_NTPase"/>
</dbReference>
<dbReference type="InterPro" id="IPR003439">
    <property type="entry name" value="ABC_transporter-like_ATP-bd"/>
</dbReference>
<keyword evidence="2 12" id="KW-0963">Cytoplasm</keyword>
<accession>A0A7W9T7Y6</accession>
<dbReference type="InterPro" id="IPR022374">
    <property type="entry name" value="EttA"/>
</dbReference>
<comment type="subunit">
    <text evidence="12">Monomer. Probably contacts ribosomal proteins L1, L5, L33 and S7, the 16S and 23S rRNA and the P-site containing tRNA(fMet).</text>
</comment>
<keyword evidence="4 12" id="KW-0699">rRNA-binding</keyword>
<comment type="caution">
    <text evidence="14">The sequence shown here is derived from an EMBL/GenBank/DDBJ whole genome shotgun (WGS) entry which is preliminary data.</text>
</comment>
<proteinExistence type="inferred from homology"/>
<evidence type="ECO:0000256" key="3">
    <source>
        <dbReference type="ARBA" id="ARBA00022555"/>
    </source>
</evidence>
<keyword evidence="5 12" id="KW-0677">Repeat</keyword>
<dbReference type="FunFam" id="3.40.50.300:FF:000183">
    <property type="entry name" value="ABC transporter ATP-binding protein yjjK"/>
    <property type="match status" value="1"/>
</dbReference>
<dbReference type="GO" id="GO:0016887">
    <property type="term" value="F:ATP hydrolysis activity"/>
    <property type="evidence" value="ECO:0007669"/>
    <property type="project" value="UniProtKB-UniRule"/>
</dbReference>
<dbReference type="NCBIfam" id="TIGR03719">
    <property type="entry name" value="ABC_ABC_ChvD"/>
    <property type="match status" value="1"/>
</dbReference>
<dbReference type="GO" id="GO:0005524">
    <property type="term" value="F:ATP binding"/>
    <property type="evidence" value="ECO:0007669"/>
    <property type="project" value="UniProtKB-UniRule"/>
</dbReference>
<comment type="domain">
    <text evidence="12">The P-site tRNA interaction motif (PtIM domain) probably interacts with the P-site tRNA(fMet) as well as the 23S rRNA.</text>
</comment>
<evidence type="ECO:0000256" key="11">
    <source>
        <dbReference type="ARBA" id="ARBA00022917"/>
    </source>
</evidence>
<evidence type="ECO:0000256" key="7">
    <source>
        <dbReference type="ARBA" id="ARBA00022801"/>
    </source>
</evidence>
<comment type="function">
    <text evidence="12">A translation factor that gates the progression of the 70S ribosomal initiation complex (IC, containing tRNA(fMet) in the P-site) into the translation elongation cycle by using a mechanism sensitive to the ATP/ADP ratio. Binds to the 70S ribosome E-site where it modulates the state of the translating ribosome during subunit translocation. ATP hydrolysis probably frees it from the ribosome, which can enter the elongation phase.</text>
</comment>
<evidence type="ECO:0000256" key="1">
    <source>
        <dbReference type="ARBA" id="ARBA00005868"/>
    </source>
</evidence>
<evidence type="ECO:0000256" key="6">
    <source>
        <dbReference type="ARBA" id="ARBA00022741"/>
    </source>
</evidence>
<dbReference type="InterPro" id="IPR032781">
    <property type="entry name" value="ABC_tran_Xtn"/>
</dbReference>
<feature type="domain" description="ABC transporter" evidence="13">
    <location>
        <begin position="6"/>
        <end position="256"/>
    </location>
</feature>
<dbReference type="HAMAP" id="MF_00847">
    <property type="entry name" value="EttA"/>
    <property type="match status" value="1"/>
</dbReference>
<feature type="binding site" evidence="12">
    <location>
        <begin position="354"/>
        <end position="361"/>
    </location>
    <ligand>
        <name>ATP</name>
        <dbReference type="ChEBI" id="CHEBI:30616"/>
        <label>2</label>
    </ligand>
</feature>
<evidence type="ECO:0000259" key="13">
    <source>
        <dbReference type="PROSITE" id="PS50893"/>
    </source>
</evidence>
<dbReference type="GO" id="GO:0005737">
    <property type="term" value="C:cytoplasm"/>
    <property type="evidence" value="ECO:0007669"/>
    <property type="project" value="UniProtKB-SubCell"/>
</dbReference>
<evidence type="ECO:0000256" key="12">
    <source>
        <dbReference type="HAMAP-Rule" id="MF_00847"/>
    </source>
</evidence>
<dbReference type="InterPro" id="IPR017871">
    <property type="entry name" value="ABC_transporter-like_CS"/>
</dbReference>
<dbReference type="FunFam" id="3.40.50.300:FF:000011">
    <property type="entry name" value="Putative ABC transporter ATP-binding component"/>
    <property type="match status" value="1"/>
</dbReference>
<organism evidence="14 15">
    <name type="scientific">Streptomyces paradoxus</name>
    <dbReference type="NCBI Taxonomy" id="66375"/>
    <lineage>
        <taxon>Bacteria</taxon>
        <taxon>Bacillati</taxon>
        <taxon>Actinomycetota</taxon>
        <taxon>Actinomycetes</taxon>
        <taxon>Kitasatosporales</taxon>
        <taxon>Streptomycetaceae</taxon>
        <taxon>Streptomyces</taxon>
    </lineage>
</organism>
<dbReference type="GO" id="GO:0000049">
    <property type="term" value="F:tRNA binding"/>
    <property type="evidence" value="ECO:0007669"/>
    <property type="project" value="UniProtKB-UniRule"/>
</dbReference>
<keyword evidence="8 12" id="KW-0067">ATP-binding</keyword>
<evidence type="ECO:0000256" key="9">
    <source>
        <dbReference type="ARBA" id="ARBA00022845"/>
    </source>
</evidence>
<dbReference type="GO" id="GO:0043022">
    <property type="term" value="F:ribosome binding"/>
    <property type="evidence" value="ECO:0007669"/>
    <property type="project" value="UniProtKB-UniRule"/>
</dbReference>
<comment type="catalytic activity">
    <reaction evidence="12">
        <text>ATP + H2O = ADP + phosphate + H(+)</text>
        <dbReference type="Rhea" id="RHEA:13065"/>
        <dbReference type="ChEBI" id="CHEBI:15377"/>
        <dbReference type="ChEBI" id="CHEBI:15378"/>
        <dbReference type="ChEBI" id="CHEBI:30616"/>
        <dbReference type="ChEBI" id="CHEBI:43474"/>
        <dbReference type="ChEBI" id="CHEBI:456216"/>
    </reaction>
</comment>
<comment type="similarity">
    <text evidence="1 12">Belongs to the ABC transporter superfamily. ABCF family. Translational throttle EttA subfamily.</text>
</comment>
<dbReference type="CDD" id="cd03221">
    <property type="entry name" value="ABCF_EF-3"/>
    <property type="match status" value="2"/>
</dbReference>
<keyword evidence="11 12" id="KW-0648">Protein biosynthesis</keyword>
<dbReference type="GO" id="GO:0045900">
    <property type="term" value="P:negative regulation of translational elongation"/>
    <property type="evidence" value="ECO:0007669"/>
    <property type="project" value="UniProtKB-UniRule"/>
</dbReference>
<sequence>MAEFIYTMRKARKAHGDKVILDDVTTSFLPGAKIGVVGPNGAGKSTILKIMAGIEQPSNGDAFLTPGYTVGILLQEPPLTEDKTVLENVQEGVAGIKGKLDRFNEIAEQMATDYTDALMEEMGKLQEDLDHANAWDLDAQLEQAMDALGCPPGDWPVTNLSGGERRRVALCKLLLEQPDLLLLDEPTNHLDAESVNWLEQHLAKYPGTVVAVTHDRYFLDNVAQWICEVDRGRLYPYEGNYSKYLETKAARLKVEGQKDAKRQKRLKEELEWVRSNAKGRQAKSKARLARYEEMAAEADKMRKLDFEEIQIPPGPRLGNVVVEVSNLSKGFGEKLLIDDLSFTLPRNGIVGIIGPNGAGKTTLFKMIQGIEEPDSGAIKVGDTVKISYVDQSRENIDPKKTLWAVVSDELDYINVGQVEMPSRAYVSAFGFKGPDQQKPAGVLSGGERNRLNLALTLKQGGNLLLLDEPTNDLDVETLSSLENALLEFPGCAVVVSHDRWFLDRVATHILAYEGESKWFWFEGNFESYEKNKVERLGPDAARPHRATYKKLTRG</sequence>
<dbReference type="Gene3D" id="3.40.50.300">
    <property type="entry name" value="P-loop containing nucleotide triphosphate hydrolases"/>
    <property type="match status" value="2"/>
</dbReference>
<evidence type="ECO:0000256" key="2">
    <source>
        <dbReference type="ARBA" id="ARBA00022490"/>
    </source>
</evidence>
<evidence type="ECO:0000256" key="5">
    <source>
        <dbReference type="ARBA" id="ARBA00022737"/>
    </source>
</evidence>
<comment type="domain">
    <text evidence="12">The arm domain is inserted in the first ABC transporter domain. Probably contacts ribosomal protein L1.</text>
</comment>
<dbReference type="PANTHER" id="PTHR43858:SF1">
    <property type="entry name" value="ABC TRANSPORTER-RELATED PROTEIN"/>
    <property type="match status" value="1"/>
</dbReference>
<evidence type="ECO:0000256" key="8">
    <source>
        <dbReference type="ARBA" id="ARBA00022840"/>
    </source>
</evidence>
<feature type="binding site" evidence="12">
    <location>
        <begin position="38"/>
        <end position="45"/>
    </location>
    <ligand>
        <name>ATP</name>
        <dbReference type="ChEBI" id="CHEBI:30616"/>
        <label>1</label>
    </ligand>
</feature>
<comment type="caution">
    <text evidence="12">Lacks conserved residue(s) required for the propagation of feature annotation.</text>
</comment>
<dbReference type="GO" id="GO:0019843">
    <property type="term" value="F:rRNA binding"/>
    <property type="evidence" value="ECO:0007669"/>
    <property type="project" value="UniProtKB-UniRule"/>
</dbReference>
<protein>
    <recommendedName>
        <fullName evidence="12">Energy-dependent translational throttle protein EttA</fullName>
        <ecNumber evidence="12">3.6.1.-</ecNumber>
    </recommendedName>
    <alternativeName>
        <fullName evidence="12">Translational regulatory factor EttA</fullName>
    </alternativeName>
</protein>
<dbReference type="InterPro" id="IPR003593">
    <property type="entry name" value="AAA+_ATPase"/>
</dbReference>
<dbReference type="PANTHER" id="PTHR43858">
    <property type="entry name" value="ENERGY-DEPENDENT TRANSLATIONAL THROTTLE PROTEIN ETTA"/>
    <property type="match status" value="1"/>
</dbReference>
<keyword evidence="7 12" id="KW-0378">Hydrolase</keyword>